<name>A0A8B6E4R1_MYTGA</name>
<evidence type="ECO:0000313" key="1">
    <source>
        <dbReference type="EMBL" id="VDI28463.1"/>
    </source>
</evidence>
<evidence type="ECO:0000313" key="2">
    <source>
        <dbReference type="Proteomes" id="UP000596742"/>
    </source>
</evidence>
<comment type="caution">
    <text evidence="1">The sequence shown here is derived from an EMBL/GenBank/DDBJ whole genome shotgun (WGS) entry which is preliminary data.</text>
</comment>
<sequence length="288" mass="32306">MLNRVVVTKYFEDLEKVITDNNLTAVHIWNMDETGKQFEHNPTNVCARKGSRNVLGQTSNSRENVTILASVNAEENVMPPINCPGYDDHIENTVTNFGSVSSMDLSIRYLNEKADIQIRRSIADSQSRSYNQIDNGEIDLEGKCPLPYIIKGKALKSAFEVNERTKKVGGCVNDYDIEYVKNNPNSSPDQLKSTEAVVFDLISISDSPLRLDNKSFAINSAINSTKPESLTNAEEMAARQEFDQKPNKNQKTNFQKQTGVKGVDPLTSLPYYNRLKQMQTDGMRTISP</sequence>
<proteinExistence type="predicted"/>
<dbReference type="AlphaFoldDB" id="A0A8B6E4R1"/>
<dbReference type="OrthoDB" id="6778796at2759"/>
<dbReference type="Proteomes" id="UP000596742">
    <property type="component" value="Unassembled WGS sequence"/>
</dbReference>
<protein>
    <submittedName>
        <fullName evidence="1">Uncharacterized protein</fullName>
    </submittedName>
</protein>
<organism evidence="1 2">
    <name type="scientific">Mytilus galloprovincialis</name>
    <name type="common">Mediterranean mussel</name>
    <dbReference type="NCBI Taxonomy" id="29158"/>
    <lineage>
        <taxon>Eukaryota</taxon>
        <taxon>Metazoa</taxon>
        <taxon>Spiralia</taxon>
        <taxon>Lophotrochozoa</taxon>
        <taxon>Mollusca</taxon>
        <taxon>Bivalvia</taxon>
        <taxon>Autobranchia</taxon>
        <taxon>Pteriomorphia</taxon>
        <taxon>Mytilida</taxon>
        <taxon>Mytiloidea</taxon>
        <taxon>Mytilidae</taxon>
        <taxon>Mytilinae</taxon>
        <taxon>Mytilus</taxon>
    </lineage>
</organism>
<reference evidence="1" key="1">
    <citation type="submission" date="2018-11" db="EMBL/GenBank/DDBJ databases">
        <authorList>
            <person name="Alioto T."/>
            <person name="Alioto T."/>
        </authorList>
    </citation>
    <scope>NUCLEOTIDE SEQUENCE</scope>
</reference>
<keyword evidence="2" id="KW-1185">Reference proteome</keyword>
<gene>
    <name evidence="1" type="ORF">MGAL_10B012793</name>
</gene>
<accession>A0A8B6E4R1</accession>
<dbReference type="EMBL" id="UYJE01004497">
    <property type="protein sequence ID" value="VDI28463.1"/>
    <property type="molecule type" value="Genomic_DNA"/>
</dbReference>